<organism evidence="1 2">
    <name type="scientific">Acinetobacter pittii</name>
    <name type="common">Acinetobacter genomosp. 3</name>
    <dbReference type="NCBI Taxonomy" id="48296"/>
    <lineage>
        <taxon>Bacteria</taxon>
        <taxon>Pseudomonadati</taxon>
        <taxon>Pseudomonadota</taxon>
        <taxon>Gammaproteobacteria</taxon>
        <taxon>Moraxellales</taxon>
        <taxon>Moraxellaceae</taxon>
        <taxon>Acinetobacter</taxon>
        <taxon>Acinetobacter calcoaceticus/baumannii complex</taxon>
    </lineage>
</organism>
<dbReference type="RefSeq" id="WP_130172548.1">
    <property type="nucleotide sequence ID" value="NZ_SGTH01000001.1"/>
</dbReference>
<dbReference type="Proteomes" id="UP000294065">
    <property type="component" value="Unassembled WGS sequence"/>
</dbReference>
<sequence length="278" mass="32557">MKLPNFYQDQHLITLKMSMGIPQDAYGTLEASKLDYFNLTKVASSEGLELKDLSQIEQLDDNTLAIAGQRILLYIRDTTNFEPKFHFSNCQTLQKMRETNRIGRYVATNCETGNFLINYIKDNKPQACTKRLKVCRYCLDFLAWQGYSHTIWSEVKKSRAVEHFNISDFFKVYPKSFHPHNHQDSIHAPLNIYPKDWRNISSSVREKSGWICKKCDINLSAVEHHCFLHVHHKNGQKNNNNRENLEVLCIRCHSDEPNHQHLKSSKTYQDFIKIFDTT</sequence>
<proteinExistence type="predicted"/>
<reference evidence="1 2" key="1">
    <citation type="submission" date="2019-02" db="EMBL/GenBank/DDBJ databases">
        <title>The Batch Genome Submission of Acinetobacter spp. strains.</title>
        <authorList>
            <person name="Qin J."/>
            <person name="Hu Y."/>
            <person name="Ye H."/>
            <person name="Wei L."/>
            <person name="Feng Y."/>
            <person name="Zong Z."/>
        </authorList>
    </citation>
    <scope>NUCLEOTIDE SEQUENCE [LARGE SCALE GENOMIC DNA]</scope>
    <source>
        <strain evidence="1 2">WCHAP100012</strain>
    </source>
</reference>
<dbReference type="EMBL" id="SGTH01000001">
    <property type="protein sequence ID" value="RZH32131.1"/>
    <property type="molecule type" value="Genomic_DNA"/>
</dbReference>
<comment type="caution">
    <text evidence="1">The sequence shown here is derived from an EMBL/GenBank/DDBJ whole genome shotgun (WGS) entry which is preliminary data.</text>
</comment>
<gene>
    <name evidence="1" type="ORF">EXD98_02620</name>
</gene>
<accession>A0AAE8GDU4</accession>
<evidence type="ECO:0000313" key="1">
    <source>
        <dbReference type="EMBL" id="RZH32131.1"/>
    </source>
</evidence>
<evidence type="ECO:0008006" key="3">
    <source>
        <dbReference type="Google" id="ProtNLM"/>
    </source>
</evidence>
<dbReference type="CDD" id="cd00085">
    <property type="entry name" value="HNHc"/>
    <property type="match status" value="1"/>
</dbReference>
<evidence type="ECO:0000313" key="2">
    <source>
        <dbReference type="Proteomes" id="UP000294065"/>
    </source>
</evidence>
<dbReference type="InterPro" id="IPR003615">
    <property type="entry name" value="HNH_nuc"/>
</dbReference>
<dbReference type="AlphaFoldDB" id="A0AAE8GDU4"/>
<protein>
    <recommendedName>
        <fullName evidence="3">HNH endonuclease</fullName>
    </recommendedName>
</protein>
<name>A0AAE8GDU4_ACIPI</name>